<keyword evidence="4" id="KW-0326">Glycosidase</keyword>
<organism evidence="10 11">
    <name type="scientific">Pedobacter helvus</name>
    <dbReference type="NCBI Taxonomy" id="2563444"/>
    <lineage>
        <taxon>Bacteria</taxon>
        <taxon>Pseudomonadati</taxon>
        <taxon>Bacteroidota</taxon>
        <taxon>Sphingobacteriia</taxon>
        <taxon>Sphingobacteriales</taxon>
        <taxon>Sphingobacteriaceae</taxon>
        <taxon>Pedobacter</taxon>
    </lineage>
</organism>
<evidence type="ECO:0000259" key="7">
    <source>
        <dbReference type="Pfam" id="PF07748"/>
    </source>
</evidence>
<dbReference type="SUPFAM" id="SSF88713">
    <property type="entry name" value="Glycoside hydrolase/deacetylase"/>
    <property type="match status" value="1"/>
</dbReference>
<dbReference type="InterPro" id="IPR041147">
    <property type="entry name" value="GH38_C"/>
</dbReference>
<dbReference type="InterPro" id="IPR037094">
    <property type="entry name" value="Glyco_hydro_38_cen_sf"/>
</dbReference>
<evidence type="ECO:0000256" key="1">
    <source>
        <dbReference type="ARBA" id="ARBA00009792"/>
    </source>
</evidence>
<evidence type="ECO:0000256" key="5">
    <source>
        <dbReference type="SAM" id="SignalP"/>
    </source>
</evidence>
<dbReference type="Pfam" id="PF09261">
    <property type="entry name" value="Alpha-mann_mid"/>
    <property type="match status" value="1"/>
</dbReference>
<keyword evidence="2" id="KW-0479">Metal-binding</keyword>
<comment type="caution">
    <text evidence="10">The sequence shown here is derived from an EMBL/GenBank/DDBJ whole genome shotgun (WGS) entry which is preliminary data.</text>
</comment>
<dbReference type="Gene3D" id="3.20.110.10">
    <property type="entry name" value="Glycoside hydrolase 38, N terminal domain"/>
    <property type="match status" value="1"/>
</dbReference>
<dbReference type="Pfam" id="PF01074">
    <property type="entry name" value="Glyco_hydro_38N"/>
    <property type="match status" value="1"/>
</dbReference>
<dbReference type="InterPro" id="IPR011013">
    <property type="entry name" value="Gal_mutarotase_sf_dom"/>
</dbReference>
<dbReference type="InterPro" id="IPR015341">
    <property type="entry name" value="Glyco_hydro_38_cen"/>
</dbReference>
<evidence type="ECO:0000259" key="6">
    <source>
        <dbReference type="Pfam" id="PF01074"/>
    </source>
</evidence>
<accession>A0ABW9JE95</accession>
<feature type="chain" id="PRO_5046245725" evidence="5">
    <location>
        <begin position="23"/>
        <end position="846"/>
    </location>
</feature>
<dbReference type="Gene3D" id="2.60.40.1180">
    <property type="entry name" value="Golgi alpha-mannosidase II"/>
    <property type="match status" value="1"/>
</dbReference>
<dbReference type="Gene3D" id="2.70.98.30">
    <property type="entry name" value="Golgi alpha-mannosidase II, domain 4"/>
    <property type="match status" value="1"/>
</dbReference>
<dbReference type="InterPro" id="IPR011330">
    <property type="entry name" value="Glyco_hydro/deAcase_b/a-brl"/>
</dbReference>
<sequence>MSKLKKNFLVALLLLFPSVLFAQKKAYFIDGFHGGIWGHYPVGYTSYVVSQLNKYPNWNINLEIEPETWQRDLKVDLEGFNALKTFMSDTSVNSRVEYVNPAYGQPYMFNISGESIIRQFAYGMQSLRTYFPSLSFKTYSSEEPCFTSALPQILKSFGFKYASLKNPNTCWGGYTRAHGKELVNWIGPDGTSILTSPRYEIELLKPNSTWETIGNGNSKEFIGKALADGIENPVGMCLQDAGWRFGPWLKGDFYQPTSYTTWRNYFENIAKDVKPSDWKFAQEDVQTSLVWGSQVMQRLSQQVRKAENKIVRAEKIATMQKLENQTSYPSQSIDDAWRNLMLAQHHDCWIVPYNGKKGDTWADKVKTWTTRTTQVADSIGGQLLPIKAAKNGLYIKVYNTLARTRNEWLKAALPEDFYSLTSLVVTDENNVKLPVQLLKSEKALLFKGTVPALGYAVFHINKGVQSKTKGANVTFNSNGDCILETDQYKIYIDKAKGGTIKSLIAKTLDGKEFVDAGSERKFNELRGNFYKLGGFKTNTSEPAQIAVLENGPYLIKVNIVSQIAGHPVTQTLTLKQGEPLIDCDLKIDWKGSQGIGEFEETNYQATALHKAFYNDQYKLLTLFPLALKNQKVFKDAPYDVTESKLDNTFFRTWDSIKNNMIFNWVDVVDGHQKYGMAMFSDHVTSYAHGTNFPLGLTTQYAGKGLWGRDYVIDQSTKLNYKLLPHKGNWQHAGLSHQNEMVKEPLQLVTLAVKPKSLSKSFIESSSDALEISSCTYQGDNLYVRIFNAANTPTKGKLKLDFDVTNADFVNLDGSEISGAILSGKDEKFVDISLKPFGIATLKISQK</sequence>
<dbReference type="Proteomes" id="UP001517367">
    <property type="component" value="Unassembled WGS sequence"/>
</dbReference>
<dbReference type="InterPro" id="IPR028995">
    <property type="entry name" value="Glyco_hydro_57/38_cen_sf"/>
</dbReference>
<evidence type="ECO:0000256" key="4">
    <source>
        <dbReference type="ARBA" id="ARBA00023295"/>
    </source>
</evidence>
<dbReference type="InterPro" id="IPR013780">
    <property type="entry name" value="Glyco_hydro_b"/>
</dbReference>
<dbReference type="InterPro" id="IPR027291">
    <property type="entry name" value="Glyco_hydro_38_N_sf"/>
</dbReference>
<dbReference type="GO" id="GO:0016787">
    <property type="term" value="F:hydrolase activity"/>
    <property type="evidence" value="ECO:0007669"/>
    <property type="project" value="UniProtKB-KW"/>
</dbReference>
<dbReference type="PANTHER" id="PTHR46017:SF1">
    <property type="entry name" value="ALPHA-MANNOSIDASE 2C1"/>
    <property type="match status" value="1"/>
</dbReference>
<dbReference type="RefSeq" id="WP_138727870.1">
    <property type="nucleotide sequence ID" value="NZ_SRMP02000001.1"/>
</dbReference>
<evidence type="ECO:0000256" key="3">
    <source>
        <dbReference type="ARBA" id="ARBA00022801"/>
    </source>
</evidence>
<dbReference type="InterPro" id="IPR000602">
    <property type="entry name" value="Glyco_hydro_38_N"/>
</dbReference>
<keyword evidence="11" id="KW-1185">Reference proteome</keyword>
<feature type="domain" description="Glycoside hydrolase family 38 central" evidence="8">
    <location>
        <begin position="298"/>
        <end position="348"/>
    </location>
</feature>
<dbReference type="Pfam" id="PF07748">
    <property type="entry name" value="Glyco_hydro_38C"/>
    <property type="match status" value="1"/>
</dbReference>
<feature type="domain" description="Glycosyl hydrolase family 38 C-terminal" evidence="7">
    <location>
        <begin position="537"/>
        <end position="684"/>
    </location>
</feature>
<dbReference type="SUPFAM" id="SSF74650">
    <property type="entry name" value="Galactose mutarotase-like"/>
    <property type="match status" value="1"/>
</dbReference>
<feature type="signal peptide" evidence="5">
    <location>
        <begin position="1"/>
        <end position="22"/>
    </location>
</feature>
<keyword evidence="3 10" id="KW-0378">Hydrolase</keyword>
<evidence type="ECO:0000259" key="9">
    <source>
        <dbReference type="Pfam" id="PF17677"/>
    </source>
</evidence>
<evidence type="ECO:0000313" key="11">
    <source>
        <dbReference type="Proteomes" id="UP001517367"/>
    </source>
</evidence>
<gene>
    <name evidence="10" type="ORF">E5L68_002725</name>
</gene>
<dbReference type="Pfam" id="PF17677">
    <property type="entry name" value="Glyco_hydro38C2"/>
    <property type="match status" value="1"/>
</dbReference>
<evidence type="ECO:0000256" key="2">
    <source>
        <dbReference type="ARBA" id="ARBA00022723"/>
    </source>
</evidence>
<evidence type="ECO:0000313" key="10">
    <source>
        <dbReference type="EMBL" id="MFN0290286.1"/>
    </source>
</evidence>
<dbReference type="SUPFAM" id="SSF88688">
    <property type="entry name" value="Families 57/38 glycoside transferase middle domain"/>
    <property type="match status" value="1"/>
</dbReference>
<evidence type="ECO:0000259" key="8">
    <source>
        <dbReference type="Pfam" id="PF09261"/>
    </source>
</evidence>
<name>A0ABW9JE95_9SPHI</name>
<dbReference type="InterPro" id="IPR011682">
    <property type="entry name" value="Glyco_hydro_38_C"/>
</dbReference>
<feature type="domain" description="Glycosyl hydrolases family 38 C-terminal" evidence="9">
    <location>
        <begin position="778"/>
        <end position="841"/>
    </location>
</feature>
<dbReference type="PANTHER" id="PTHR46017">
    <property type="entry name" value="ALPHA-MANNOSIDASE 2C1"/>
    <property type="match status" value="1"/>
</dbReference>
<proteinExistence type="inferred from homology"/>
<feature type="domain" description="Glycoside hydrolase family 38 N-terminal" evidence="6">
    <location>
        <begin position="93"/>
        <end position="197"/>
    </location>
</feature>
<dbReference type="Gene3D" id="1.20.1270.50">
    <property type="entry name" value="Glycoside hydrolase family 38, central domain"/>
    <property type="match status" value="1"/>
</dbReference>
<protein>
    <submittedName>
        <fullName evidence="10">Glycoside hydrolase family 38 C-terminal domain-containing protein</fullName>
    </submittedName>
</protein>
<reference evidence="10 11" key="1">
    <citation type="submission" date="2024-12" db="EMBL/GenBank/DDBJ databases">
        <authorList>
            <person name="Hu S."/>
        </authorList>
    </citation>
    <scope>NUCLEOTIDE SEQUENCE [LARGE SCALE GENOMIC DNA]</scope>
    <source>
        <strain evidence="10 11">P-25</strain>
    </source>
</reference>
<dbReference type="EMBL" id="SRMP02000001">
    <property type="protein sequence ID" value="MFN0290286.1"/>
    <property type="molecule type" value="Genomic_DNA"/>
</dbReference>
<comment type="similarity">
    <text evidence="1">Belongs to the glycosyl hydrolase 38 family.</text>
</comment>
<keyword evidence="5" id="KW-0732">Signal</keyword>